<feature type="non-terminal residue" evidence="2">
    <location>
        <position position="339"/>
    </location>
</feature>
<feature type="region of interest" description="Disordered" evidence="1">
    <location>
        <begin position="232"/>
        <end position="254"/>
    </location>
</feature>
<protein>
    <submittedName>
        <fullName evidence="2">Uncharacterized protein</fullName>
    </submittedName>
</protein>
<comment type="caution">
    <text evidence="2">The sequence shown here is derived from an EMBL/GenBank/DDBJ whole genome shotgun (WGS) entry which is preliminary data.</text>
</comment>
<evidence type="ECO:0000313" key="3">
    <source>
        <dbReference type="Proteomes" id="UP000502823"/>
    </source>
</evidence>
<dbReference type="OrthoDB" id="6768927at2759"/>
<name>A0A6L2PSQ5_COPFO</name>
<evidence type="ECO:0000313" key="2">
    <source>
        <dbReference type="EMBL" id="GFG34202.1"/>
    </source>
</evidence>
<keyword evidence="3" id="KW-1185">Reference proteome</keyword>
<dbReference type="AlphaFoldDB" id="A0A6L2PSQ5"/>
<evidence type="ECO:0000256" key="1">
    <source>
        <dbReference type="SAM" id="MobiDB-lite"/>
    </source>
</evidence>
<dbReference type="InParanoid" id="A0A6L2PSQ5"/>
<proteinExistence type="predicted"/>
<feature type="compositionally biased region" description="Basic residues" evidence="1">
    <location>
        <begin position="235"/>
        <end position="254"/>
    </location>
</feature>
<feature type="region of interest" description="Disordered" evidence="1">
    <location>
        <begin position="20"/>
        <end position="51"/>
    </location>
</feature>
<dbReference type="EMBL" id="BLKM01008601">
    <property type="protein sequence ID" value="GFG34202.1"/>
    <property type="molecule type" value="Genomic_DNA"/>
</dbReference>
<feature type="region of interest" description="Disordered" evidence="1">
    <location>
        <begin position="116"/>
        <end position="169"/>
    </location>
</feature>
<accession>A0A6L2PSQ5</accession>
<dbReference type="Proteomes" id="UP000502823">
    <property type="component" value="Unassembled WGS sequence"/>
</dbReference>
<feature type="compositionally biased region" description="Polar residues" evidence="1">
    <location>
        <begin position="133"/>
        <end position="146"/>
    </location>
</feature>
<sequence>MTTANPRATTLCYKTKRGLSQHGRLVHPSLRNDARKQGANQGTSRPLPASFGKTWNKEEINVMLRMEHAFKRDRRIAKRMKEFLPTNSLQQIRDERKETIYNALLGHMSNTAITTDEQAGDSEGGNMFPELELTNSPPKAQETATTVPPPADRTIEEEPAADSSREDDWTTDLINTALEAETVHTDESVKGHAPLNSIISALQAVRDEGTEKAHSTVEDLYDQLVRYLTSTTTTRAHKAHRPKPRQQVRKGKRARKKYTYARTQDLFKRNPSLLAKHIREGVAWLETEGTPLHSADIKSLYEKLWDARRRVYLPFSTEGIRPLDEVSMATIFQAISQRE</sequence>
<gene>
    <name evidence="2" type="ORF">Cfor_00191</name>
</gene>
<organism evidence="2 3">
    <name type="scientific">Coptotermes formosanus</name>
    <name type="common">Formosan subterranean termite</name>
    <dbReference type="NCBI Taxonomy" id="36987"/>
    <lineage>
        <taxon>Eukaryota</taxon>
        <taxon>Metazoa</taxon>
        <taxon>Ecdysozoa</taxon>
        <taxon>Arthropoda</taxon>
        <taxon>Hexapoda</taxon>
        <taxon>Insecta</taxon>
        <taxon>Pterygota</taxon>
        <taxon>Neoptera</taxon>
        <taxon>Polyneoptera</taxon>
        <taxon>Dictyoptera</taxon>
        <taxon>Blattodea</taxon>
        <taxon>Blattoidea</taxon>
        <taxon>Termitoidae</taxon>
        <taxon>Rhinotermitidae</taxon>
        <taxon>Coptotermes</taxon>
    </lineage>
</organism>
<reference evidence="3" key="1">
    <citation type="submission" date="2020-01" db="EMBL/GenBank/DDBJ databases">
        <title>Draft genome sequence of the Termite Coptotermes fromosanus.</title>
        <authorList>
            <person name="Itakura S."/>
            <person name="Yosikawa Y."/>
            <person name="Umezawa K."/>
        </authorList>
    </citation>
    <scope>NUCLEOTIDE SEQUENCE [LARGE SCALE GENOMIC DNA]</scope>
</reference>